<dbReference type="InterPro" id="IPR051320">
    <property type="entry name" value="Viral_Replic_Matur_Polypro"/>
</dbReference>
<evidence type="ECO:0000313" key="3">
    <source>
        <dbReference type="Proteomes" id="UP001160148"/>
    </source>
</evidence>
<dbReference type="PANTHER" id="PTHR33064:SF37">
    <property type="entry name" value="RIBONUCLEASE H"/>
    <property type="match status" value="1"/>
</dbReference>
<feature type="domain" description="Reverse transcriptase" evidence="1">
    <location>
        <begin position="1"/>
        <end position="54"/>
    </location>
</feature>
<sequence length="168" mass="19097">MWYLDDILIPSTSFKDMLSRLRQVLDALKEAKLTLKLSKCYFGYPEVAYLGFMLSVGGVRPGEQKIVAVKEFPKPNNKHEVRRFLGLCGFFRRFIPHYAMLAQPMSDLLKDSVSCVWTTSQEAAFNELKNKLILLPVLQLFNPSAETELRCDASSMGLSGMLLQRGRD</sequence>
<dbReference type="PROSITE" id="PS50878">
    <property type="entry name" value="RT_POL"/>
    <property type="match status" value="1"/>
</dbReference>
<keyword evidence="3" id="KW-1185">Reference proteome</keyword>
<protein>
    <recommendedName>
        <fullName evidence="1">Reverse transcriptase domain-containing protein</fullName>
    </recommendedName>
</protein>
<proteinExistence type="predicted"/>
<dbReference type="PANTHER" id="PTHR33064">
    <property type="entry name" value="POL PROTEIN"/>
    <property type="match status" value="1"/>
</dbReference>
<accession>A0AAV0WC25</accession>
<dbReference type="EMBL" id="CARXXK010000002">
    <property type="protein sequence ID" value="CAI6353156.1"/>
    <property type="molecule type" value="Genomic_DNA"/>
</dbReference>
<dbReference type="FunFam" id="3.30.70.270:FF:000023">
    <property type="entry name" value="Pol"/>
    <property type="match status" value="1"/>
</dbReference>
<name>A0AAV0WC25_9HEMI</name>
<evidence type="ECO:0000259" key="1">
    <source>
        <dbReference type="PROSITE" id="PS50878"/>
    </source>
</evidence>
<dbReference type="InterPro" id="IPR043502">
    <property type="entry name" value="DNA/RNA_pol_sf"/>
</dbReference>
<dbReference type="AlphaFoldDB" id="A0AAV0WC25"/>
<dbReference type="Proteomes" id="UP001160148">
    <property type="component" value="Unassembled WGS sequence"/>
</dbReference>
<dbReference type="SUPFAM" id="SSF56672">
    <property type="entry name" value="DNA/RNA polymerases"/>
    <property type="match status" value="1"/>
</dbReference>
<dbReference type="InterPro" id="IPR041577">
    <property type="entry name" value="RT_RNaseH_2"/>
</dbReference>
<dbReference type="GO" id="GO:0071897">
    <property type="term" value="P:DNA biosynthetic process"/>
    <property type="evidence" value="ECO:0007669"/>
    <property type="project" value="UniProtKB-ARBA"/>
</dbReference>
<reference evidence="2 3" key="1">
    <citation type="submission" date="2023-01" db="EMBL/GenBank/DDBJ databases">
        <authorList>
            <person name="Whitehead M."/>
        </authorList>
    </citation>
    <scope>NUCLEOTIDE SEQUENCE [LARGE SCALE GENOMIC DNA]</scope>
</reference>
<dbReference type="Pfam" id="PF17919">
    <property type="entry name" value="RT_RNaseH_2"/>
    <property type="match status" value="1"/>
</dbReference>
<gene>
    <name evidence="2" type="ORF">MEUPH1_LOCUS9308</name>
</gene>
<dbReference type="Gene3D" id="3.30.70.270">
    <property type="match status" value="2"/>
</dbReference>
<dbReference type="InterPro" id="IPR043128">
    <property type="entry name" value="Rev_trsase/Diguanyl_cyclase"/>
</dbReference>
<comment type="caution">
    <text evidence="2">The sequence shown here is derived from an EMBL/GenBank/DDBJ whole genome shotgun (WGS) entry which is preliminary data.</text>
</comment>
<dbReference type="InterPro" id="IPR000477">
    <property type="entry name" value="RT_dom"/>
</dbReference>
<dbReference type="Pfam" id="PF00078">
    <property type="entry name" value="RVT_1"/>
    <property type="match status" value="1"/>
</dbReference>
<organism evidence="2 3">
    <name type="scientific">Macrosiphum euphorbiae</name>
    <name type="common">potato aphid</name>
    <dbReference type="NCBI Taxonomy" id="13131"/>
    <lineage>
        <taxon>Eukaryota</taxon>
        <taxon>Metazoa</taxon>
        <taxon>Ecdysozoa</taxon>
        <taxon>Arthropoda</taxon>
        <taxon>Hexapoda</taxon>
        <taxon>Insecta</taxon>
        <taxon>Pterygota</taxon>
        <taxon>Neoptera</taxon>
        <taxon>Paraneoptera</taxon>
        <taxon>Hemiptera</taxon>
        <taxon>Sternorrhyncha</taxon>
        <taxon>Aphidomorpha</taxon>
        <taxon>Aphidoidea</taxon>
        <taxon>Aphididae</taxon>
        <taxon>Macrosiphini</taxon>
        <taxon>Macrosiphum</taxon>
    </lineage>
</organism>
<evidence type="ECO:0000313" key="2">
    <source>
        <dbReference type="EMBL" id="CAI6353156.1"/>
    </source>
</evidence>